<name>A0A1Q2CJA2_9ACTN</name>
<gene>
    <name evidence="2" type="ORF">RPIT_10845</name>
</gene>
<keyword evidence="3" id="KW-1185">Reference proteome</keyword>
<evidence type="ECO:0000259" key="1">
    <source>
        <dbReference type="Pfam" id="PF20058"/>
    </source>
</evidence>
<proteinExistence type="predicted"/>
<sequence>MELWHAWLANATDEVGGSVAEIPIDALLDLAAAVANDVARPMAPVSAFVAGLAAGRGADAEAVASALTRLAKAWPEKGTGRNLPSSR</sequence>
<dbReference type="KEGG" id="tfl:RPIT_10845"/>
<dbReference type="AlphaFoldDB" id="A0A1Q2CJA2"/>
<dbReference type="Proteomes" id="UP000188324">
    <property type="component" value="Chromosome"/>
</dbReference>
<dbReference type="EMBL" id="CP019605">
    <property type="protein sequence ID" value="AQP46130.1"/>
    <property type="molecule type" value="Genomic_DNA"/>
</dbReference>
<accession>A0A1Q2CJA2</accession>
<dbReference type="STRING" id="1610493.RPIT_10845"/>
<feature type="domain" description="DUF6457" evidence="1">
    <location>
        <begin position="2"/>
        <end position="77"/>
    </location>
</feature>
<evidence type="ECO:0000313" key="3">
    <source>
        <dbReference type="Proteomes" id="UP000188324"/>
    </source>
</evidence>
<evidence type="ECO:0000313" key="2">
    <source>
        <dbReference type="EMBL" id="AQP46130.1"/>
    </source>
</evidence>
<reference evidence="2 3" key="1">
    <citation type="journal article" date="2016" name="Int. J. Syst. Evol. Microbiol.">
        <title>Tessaracoccus flavus sp. nov., isolated from the drainage system of a lindane-producing factory.</title>
        <authorList>
            <person name="Kumari R."/>
            <person name="Singh P."/>
            <person name="Schumann P."/>
            <person name="Lal R."/>
        </authorList>
    </citation>
    <scope>NUCLEOTIDE SEQUENCE [LARGE SCALE GENOMIC DNA]</scope>
    <source>
        <strain evidence="2 3">RP1T</strain>
    </source>
</reference>
<dbReference type="Pfam" id="PF20058">
    <property type="entry name" value="DUF6457"/>
    <property type="match status" value="1"/>
</dbReference>
<protein>
    <recommendedName>
        <fullName evidence="1">DUF6457 domain-containing protein</fullName>
    </recommendedName>
</protein>
<dbReference type="InterPro" id="IPR045598">
    <property type="entry name" value="DUF6457"/>
</dbReference>
<organism evidence="2 3">
    <name type="scientific">Tessaracoccus flavus</name>
    <dbReference type="NCBI Taxonomy" id="1610493"/>
    <lineage>
        <taxon>Bacteria</taxon>
        <taxon>Bacillati</taxon>
        <taxon>Actinomycetota</taxon>
        <taxon>Actinomycetes</taxon>
        <taxon>Propionibacteriales</taxon>
        <taxon>Propionibacteriaceae</taxon>
        <taxon>Tessaracoccus</taxon>
    </lineage>
</organism>